<feature type="region of interest" description="Disordered" evidence="1">
    <location>
        <begin position="175"/>
        <end position="653"/>
    </location>
</feature>
<feature type="compositionally biased region" description="Polar residues" evidence="1">
    <location>
        <begin position="275"/>
        <end position="287"/>
    </location>
</feature>
<feature type="compositionally biased region" description="Acidic residues" evidence="1">
    <location>
        <begin position="865"/>
        <end position="875"/>
    </location>
</feature>
<feature type="domain" description="Nucleolar protein Dnt1-like N-terminal" evidence="2">
    <location>
        <begin position="59"/>
        <end position="113"/>
    </location>
</feature>
<reference evidence="3 4" key="1">
    <citation type="submission" date="2024-07" db="EMBL/GenBank/DDBJ databases">
        <title>Section-level genome sequencing and comparative genomics of Aspergillus sections Usti and Cavernicolus.</title>
        <authorList>
            <consortium name="Lawrence Berkeley National Laboratory"/>
            <person name="Nybo J.L."/>
            <person name="Vesth T.C."/>
            <person name="Theobald S."/>
            <person name="Frisvad J.C."/>
            <person name="Larsen T.O."/>
            <person name="Kjaerboelling I."/>
            <person name="Rothschild-Mancinelli K."/>
            <person name="Lyhne E.K."/>
            <person name="Kogle M.E."/>
            <person name="Barry K."/>
            <person name="Clum A."/>
            <person name="Na H."/>
            <person name="Ledsgaard L."/>
            <person name="Lin J."/>
            <person name="Lipzen A."/>
            <person name="Kuo A."/>
            <person name="Riley R."/>
            <person name="Mondo S."/>
            <person name="Labutti K."/>
            <person name="Haridas S."/>
            <person name="Pangalinan J."/>
            <person name="Salamov A.A."/>
            <person name="Simmons B.A."/>
            <person name="Magnuson J.K."/>
            <person name="Chen J."/>
            <person name="Drula E."/>
            <person name="Henrissat B."/>
            <person name="Wiebenga A."/>
            <person name="Lubbers R.J."/>
            <person name="Gomes A.C."/>
            <person name="Macurrencykelacurrency M.R."/>
            <person name="Stajich J."/>
            <person name="Grigoriev I.V."/>
            <person name="Mortensen U.H."/>
            <person name="De Vries R.P."/>
            <person name="Baker S.E."/>
            <person name="Andersen M.R."/>
        </authorList>
    </citation>
    <scope>NUCLEOTIDE SEQUENCE [LARGE SCALE GENOMIC DNA]</scope>
    <source>
        <strain evidence="3 4">CBS 449.75</strain>
    </source>
</reference>
<feature type="compositionally biased region" description="Basic and acidic residues" evidence="1">
    <location>
        <begin position="408"/>
        <end position="427"/>
    </location>
</feature>
<feature type="compositionally biased region" description="Polar residues" evidence="1">
    <location>
        <begin position="707"/>
        <end position="717"/>
    </location>
</feature>
<feature type="compositionally biased region" description="Basic and acidic residues" evidence="1">
    <location>
        <begin position="538"/>
        <end position="547"/>
    </location>
</feature>
<feature type="compositionally biased region" description="Low complexity" evidence="1">
    <location>
        <begin position="288"/>
        <end position="299"/>
    </location>
</feature>
<dbReference type="GeneID" id="98146160"/>
<feature type="compositionally biased region" description="Polar residues" evidence="1">
    <location>
        <begin position="490"/>
        <end position="499"/>
    </location>
</feature>
<feature type="compositionally biased region" description="Low complexity" evidence="1">
    <location>
        <begin position="840"/>
        <end position="849"/>
    </location>
</feature>
<feature type="compositionally biased region" description="Basic and acidic residues" evidence="1">
    <location>
        <begin position="28"/>
        <end position="37"/>
    </location>
</feature>
<feature type="compositionally biased region" description="Polar residues" evidence="1">
    <location>
        <begin position="990"/>
        <end position="1002"/>
    </location>
</feature>
<feature type="compositionally biased region" description="Basic and acidic residues" evidence="1">
    <location>
        <begin position="175"/>
        <end position="187"/>
    </location>
</feature>
<evidence type="ECO:0000256" key="1">
    <source>
        <dbReference type="SAM" id="MobiDB-lite"/>
    </source>
</evidence>
<name>A0ABR4LWF1_9EURO</name>
<feature type="compositionally biased region" description="Low complexity" evidence="1">
    <location>
        <begin position="377"/>
        <end position="387"/>
    </location>
</feature>
<feature type="compositionally biased region" description="Low complexity" evidence="1">
    <location>
        <begin position="769"/>
        <end position="780"/>
    </location>
</feature>
<feature type="compositionally biased region" description="Polar residues" evidence="1">
    <location>
        <begin position="514"/>
        <end position="526"/>
    </location>
</feature>
<proteinExistence type="predicted"/>
<evidence type="ECO:0000313" key="4">
    <source>
        <dbReference type="Proteomes" id="UP001610432"/>
    </source>
</evidence>
<gene>
    <name evidence="3" type="ORF">BJX67DRAFT_37145</name>
</gene>
<feature type="compositionally biased region" description="Polar residues" evidence="1">
    <location>
        <begin position="308"/>
        <end position="325"/>
    </location>
</feature>
<evidence type="ECO:0000313" key="3">
    <source>
        <dbReference type="EMBL" id="KAL2868781.1"/>
    </source>
</evidence>
<feature type="compositionally biased region" description="Polar residues" evidence="1">
    <location>
        <begin position="797"/>
        <end position="818"/>
    </location>
</feature>
<dbReference type="Proteomes" id="UP001610432">
    <property type="component" value="Unassembled WGS sequence"/>
</dbReference>
<feature type="compositionally biased region" description="Low complexity" evidence="1">
    <location>
        <begin position="876"/>
        <end position="914"/>
    </location>
</feature>
<feature type="region of interest" description="Disordered" evidence="1">
    <location>
        <begin position="701"/>
        <end position="1027"/>
    </location>
</feature>
<feature type="compositionally biased region" description="Low complexity" evidence="1">
    <location>
        <begin position="220"/>
        <end position="232"/>
    </location>
</feature>
<keyword evidence="4" id="KW-1185">Reference proteome</keyword>
<sequence>MVFLRLTVKVYPRDQTRAPNSFSFRSLLGDRERDDTNRNSSAAAPGKPASFLIVLERPEDVTLGGLAGMIKEKWAKLRPAAEPLEIKKLVDDEHESDDLDTDMTVADVFVDNGKARSDGLDQRRVVRVLQRPAKSDDSPVRFPSVAQDWDAAAEQYEIQRRLAFKKEKHEVRLDTIAEESQSRRDSGSRSSLDSWSNYTPNRKHRRDIPVSSVERDDEIPVSPSQPVPNSSNPEPPRDSPGFGLNAANRRLESQELGDSPPSSRGPTPKRKLSTRLETADSQNPLNQASADSAATADSAVESVRESISHSVSPEETFSAKQSRPESISPEGESEARHEASSDESFAGGLHDKDGDVTMVDETAAPRRKPPSAKREAAAAVVITTASSGIAGSHSRKRKNSPEQLSPNKEPRLDRTTPSEGAGGERRNSKPSPGTPKLSPSGRRLDRISSFSGVARRLSFTEQSVEPPKHGLGLGITRSPPKKEPVLLDLSQDSTQSNESLPIGTPIPSFRRESLTQNASTPTNLPTSADKVKNISSALRKETSVERNAKRRSVSFADDDEVLITGSQPTPKSAPQRTVASSTESSRNHSQPASSQPVAKKRQSSGGPIKYPPGTTQELIDQVERKVAERTERQDREKAEFEDKIKTAEEKNLSPDYVRLLKDAYDTCQQLQKLENRNRQSEKKRTERCRTQLETQIAEIQRLESVMEKSSPNAGKKSQLSRKSPKPQKETAATAALQKPSSTTAGASRDKTSPVTKFSGWNAVNNPSTVAKGVKPAAPVANGPGPRSDPKPMARTVATKTIPSPSKASSVQSQNSTASDEVELPAMKVRARPGGAKKSSPENLVEVSSSESEEESDTSSSGSSESESESESESQSEPENAPKGASSPPSAQQNASQAQSQPQPWAWTGTATGTGNTRLSLKAIKGEVASQAAAKAAPKRTVNGPPRKGIFEPPDSDDSEDTESDSESESESDSSSDDSDSSSEGEKESGKGTNSQRHSQSLISGDEGDIMSSGQVRKLKPARMRPTK</sequence>
<dbReference type="EMBL" id="JBFXLQ010000012">
    <property type="protein sequence ID" value="KAL2868781.1"/>
    <property type="molecule type" value="Genomic_DNA"/>
</dbReference>
<dbReference type="Pfam" id="PF10407">
    <property type="entry name" value="Cytokin_check_N"/>
    <property type="match status" value="1"/>
</dbReference>
<comment type="caution">
    <text evidence="3">The sequence shown here is derived from an EMBL/GenBank/DDBJ whole genome shotgun (WGS) entry which is preliminary data.</text>
</comment>
<feature type="compositionally biased region" description="Basic residues" evidence="1">
    <location>
        <begin position="1016"/>
        <end position="1027"/>
    </location>
</feature>
<organism evidence="3 4">
    <name type="scientific">Aspergillus lucknowensis</name>
    <dbReference type="NCBI Taxonomy" id="176173"/>
    <lineage>
        <taxon>Eukaryota</taxon>
        <taxon>Fungi</taxon>
        <taxon>Dikarya</taxon>
        <taxon>Ascomycota</taxon>
        <taxon>Pezizomycotina</taxon>
        <taxon>Eurotiomycetes</taxon>
        <taxon>Eurotiomycetidae</taxon>
        <taxon>Eurotiales</taxon>
        <taxon>Aspergillaceae</taxon>
        <taxon>Aspergillus</taxon>
        <taxon>Aspergillus subgen. Nidulantes</taxon>
    </lineage>
</organism>
<feature type="compositionally biased region" description="Acidic residues" evidence="1">
    <location>
        <begin position="953"/>
        <end position="982"/>
    </location>
</feature>
<feature type="compositionally biased region" description="Polar residues" evidence="1">
    <location>
        <begin position="564"/>
        <end position="596"/>
    </location>
</feature>
<evidence type="ECO:0000259" key="2">
    <source>
        <dbReference type="Pfam" id="PF10407"/>
    </source>
</evidence>
<dbReference type="RefSeq" id="XP_070887760.1">
    <property type="nucleotide sequence ID" value="XM_071031088.1"/>
</dbReference>
<feature type="compositionally biased region" description="Basic and acidic residues" evidence="1">
    <location>
        <begin position="621"/>
        <end position="653"/>
    </location>
</feature>
<protein>
    <recommendedName>
        <fullName evidence="2">Nucleolar protein Dnt1-like N-terminal domain-containing protein</fullName>
    </recommendedName>
</protein>
<feature type="region of interest" description="Disordered" evidence="1">
    <location>
        <begin position="23"/>
        <end position="45"/>
    </location>
</feature>
<accession>A0ABR4LWF1</accession>
<dbReference type="InterPro" id="IPR018844">
    <property type="entry name" value="Dnt1-like_N"/>
</dbReference>